<evidence type="ECO:0000256" key="3">
    <source>
        <dbReference type="ARBA" id="ARBA00022692"/>
    </source>
</evidence>
<keyword evidence="5 6" id="KW-0472">Membrane</keyword>
<feature type="transmembrane region" description="Helical" evidence="6">
    <location>
        <begin position="408"/>
        <end position="429"/>
    </location>
</feature>
<feature type="transmembrane region" description="Helical" evidence="6">
    <location>
        <begin position="95"/>
        <end position="121"/>
    </location>
</feature>
<dbReference type="AlphaFoldDB" id="A0A1H4IN84"/>
<protein>
    <submittedName>
        <fullName evidence="8">Sugar phosphate permease</fullName>
    </submittedName>
</protein>
<keyword evidence="4 6" id="KW-1133">Transmembrane helix</keyword>
<evidence type="ECO:0000256" key="6">
    <source>
        <dbReference type="SAM" id="Phobius"/>
    </source>
</evidence>
<feature type="transmembrane region" description="Helical" evidence="6">
    <location>
        <begin position="174"/>
        <end position="197"/>
    </location>
</feature>
<organism evidence="8 9">
    <name type="scientific">Rhodococcus jostii</name>
    <dbReference type="NCBI Taxonomy" id="132919"/>
    <lineage>
        <taxon>Bacteria</taxon>
        <taxon>Bacillati</taxon>
        <taxon>Actinomycetota</taxon>
        <taxon>Actinomycetes</taxon>
        <taxon>Mycobacteriales</taxon>
        <taxon>Nocardiaceae</taxon>
        <taxon>Rhodococcus</taxon>
    </lineage>
</organism>
<proteinExistence type="predicted"/>
<dbReference type="InterPro" id="IPR036259">
    <property type="entry name" value="MFS_trans_sf"/>
</dbReference>
<sequence length="448" mass="47753">MSTGSIAATPERTKTRFGRVRWQIAGILGFGQFVNYIDRVNLSVATPEIMKSFDISAAQMGVVSSAFLWTYAMLQLPIGTIIDKIGVRWVNRVGVFLWAVASFASAAAGGLGLLIIARLLLGIGEAPAVPAAWKAIGQWFPKHERGTATSVFDGSSKMANVLGVPIMAFLVSTYSWHAAFIFTGVTSLLFLAIWWFLYDSPKTALAKGRLSETEYEMIRAGGAEDEDAVTTSSLHGVGYLLRRRKTWGLALGFASYTYAYYVLLTWLPGFLEKQFGVNLLKGGLYTMIIWLVAVIAQFLIAGLLMDRWVARTGHVTRVRRIVLVTSLLASLAVTGAGYVDSIAMAVVFLSIGAAGLAVSVPAGSSIVSLIAPEGYTGTMGGIVNFVANMIGISAPIITGIIVDTTGSFAGAFIFTGVVLAAGILSYTIVLGKMERIAPPPTRQPSPSA</sequence>
<name>A0A1H4IN84_RHOJO</name>
<dbReference type="InterPro" id="IPR020846">
    <property type="entry name" value="MFS_dom"/>
</dbReference>
<dbReference type="CDD" id="cd17319">
    <property type="entry name" value="MFS_ExuT_GudP_like"/>
    <property type="match status" value="1"/>
</dbReference>
<evidence type="ECO:0000256" key="2">
    <source>
        <dbReference type="ARBA" id="ARBA00022475"/>
    </source>
</evidence>
<evidence type="ECO:0000256" key="1">
    <source>
        <dbReference type="ARBA" id="ARBA00004651"/>
    </source>
</evidence>
<feature type="transmembrane region" description="Helical" evidence="6">
    <location>
        <begin position="287"/>
        <end position="309"/>
    </location>
</feature>
<dbReference type="InterPro" id="IPR050382">
    <property type="entry name" value="MFS_Na/Anion_cotransporter"/>
</dbReference>
<dbReference type="EMBL" id="FNTL01000002">
    <property type="protein sequence ID" value="SEB35520.1"/>
    <property type="molecule type" value="Genomic_DNA"/>
</dbReference>
<accession>A0A1H4IN84</accession>
<keyword evidence="2" id="KW-1003">Cell membrane</keyword>
<dbReference type="Proteomes" id="UP000183407">
    <property type="component" value="Unassembled WGS sequence"/>
</dbReference>
<evidence type="ECO:0000256" key="5">
    <source>
        <dbReference type="ARBA" id="ARBA00023136"/>
    </source>
</evidence>
<dbReference type="PIRSF" id="PIRSF002808">
    <property type="entry name" value="Hexose_phosphate_transp"/>
    <property type="match status" value="1"/>
</dbReference>
<feature type="transmembrane region" description="Helical" evidence="6">
    <location>
        <begin position="382"/>
        <end position="402"/>
    </location>
</feature>
<dbReference type="Gene3D" id="1.20.1250.20">
    <property type="entry name" value="MFS general substrate transporter like domains"/>
    <property type="match status" value="2"/>
</dbReference>
<feature type="transmembrane region" description="Helical" evidence="6">
    <location>
        <begin position="247"/>
        <end position="267"/>
    </location>
</feature>
<dbReference type="Pfam" id="PF07690">
    <property type="entry name" value="MFS_1"/>
    <property type="match status" value="2"/>
</dbReference>
<feature type="transmembrane region" description="Helical" evidence="6">
    <location>
        <begin position="345"/>
        <end position="370"/>
    </location>
</feature>
<feature type="transmembrane region" description="Helical" evidence="6">
    <location>
        <begin position="57"/>
        <end position="74"/>
    </location>
</feature>
<evidence type="ECO:0000256" key="4">
    <source>
        <dbReference type="ARBA" id="ARBA00022989"/>
    </source>
</evidence>
<feature type="transmembrane region" description="Helical" evidence="6">
    <location>
        <begin position="321"/>
        <end position="339"/>
    </location>
</feature>
<dbReference type="InterPro" id="IPR000849">
    <property type="entry name" value="Sugar_P_transporter"/>
</dbReference>
<keyword evidence="3 6" id="KW-0812">Transmembrane</keyword>
<gene>
    <name evidence="8" type="ORF">SAMN04490220_0290</name>
</gene>
<feature type="domain" description="Major facilitator superfamily (MFS) profile" evidence="7">
    <location>
        <begin position="24"/>
        <end position="434"/>
    </location>
</feature>
<feature type="transmembrane region" description="Helical" evidence="6">
    <location>
        <begin position="20"/>
        <end position="37"/>
    </location>
</feature>
<dbReference type="OrthoDB" id="8596007at2"/>
<evidence type="ECO:0000313" key="9">
    <source>
        <dbReference type="Proteomes" id="UP000183407"/>
    </source>
</evidence>
<dbReference type="RefSeq" id="WP_073368382.1">
    <property type="nucleotide sequence ID" value="NZ_FNTL01000002.1"/>
</dbReference>
<dbReference type="InterPro" id="IPR011701">
    <property type="entry name" value="MFS"/>
</dbReference>
<comment type="subcellular location">
    <subcellularLocation>
        <location evidence="1">Cell membrane</location>
        <topology evidence="1">Multi-pass membrane protein</topology>
    </subcellularLocation>
</comment>
<evidence type="ECO:0000259" key="7">
    <source>
        <dbReference type="PROSITE" id="PS50850"/>
    </source>
</evidence>
<dbReference type="GO" id="GO:0022857">
    <property type="term" value="F:transmembrane transporter activity"/>
    <property type="evidence" value="ECO:0007669"/>
    <property type="project" value="InterPro"/>
</dbReference>
<dbReference type="PROSITE" id="PS50850">
    <property type="entry name" value="MFS"/>
    <property type="match status" value="1"/>
</dbReference>
<dbReference type="PANTHER" id="PTHR11662:SF399">
    <property type="entry name" value="FI19708P1-RELATED"/>
    <property type="match status" value="1"/>
</dbReference>
<dbReference type="GO" id="GO:0005886">
    <property type="term" value="C:plasma membrane"/>
    <property type="evidence" value="ECO:0007669"/>
    <property type="project" value="UniProtKB-SubCell"/>
</dbReference>
<dbReference type="PANTHER" id="PTHR11662">
    <property type="entry name" value="SOLUTE CARRIER FAMILY 17"/>
    <property type="match status" value="1"/>
</dbReference>
<reference evidence="9" key="1">
    <citation type="submission" date="2016-10" db="EMBL/GenBank/DDBJ databases">
        <authorList>
            <person name="Varghese N."/>
        </authorList>
    </citation>
    <scope>NUCLEOTIDE SEQUENCE [LARGE SCALE GENOMIC DNA]</scope>
    <source>
        <strain evidence="9">DSM 44719</strain>
    </source>
</reference>
<evidence type="ECO:0000313" key="8">
    <source>
        <dbReference type="EMBL" id="SEB35520.1"/>
    </source>
</evidence>
<dbReference type="SUPFAM" id="SSF103473">
    <property type="entry name" value="MFS general substrate transporter"/>
    <property type="match status" value="1"/>
</dbReference>